<sequence>MVADCSPSARKGSGRWPDTHFSPHVRALLRPAEGHGRECPTVRRRAMARMEKTSPRCAAR</sequence>
<comment type="caution">
    <text evidence="2">The sequence shown here is derived from an EMBL/GenBank/DDBJ whole genome shotgun (WGS) entry which is preliminary data.</text>
</comment>
<dbReference type="STRING" id="1000565.METUNv1_01149"/>
<dbReference type="Proteomes" id="UP000005019">
    <property type="component" value="Unassembled WGS sequence"/>
</dbReference>
<evidence type="ECO:0000256" key="1">
    <source>
        <dbReference type="SAM" id="MobiDB-lite"/>
    </source>
</evidence>
<evidence type="ECO:0000313" key="2">
    <source>
        <dbReference type="EMBL" id="EGK72385.1"/>
    </source>
</evidence>
<name>F5RA69_METUF</name>
<dbReference type="AlphaFoldDB" id="F5RA69"/>
<proteinExistence type="predicted"/>
<reference evidence="2 3" key="1">
    <citation type="journal article" date="2011" name="J. Bacteriol.">
        <title>Genome sequence of Methyloversatilis universalis FAM5T, a methylotrophic representative of the order Rhodocyclales.</title>
        <authorList>
            <person name="Kittichotirat W."/>
            <person name="Good N.M."/>
            <person name="Hall R."/>
            <person name="Bringel F."/>
            <person name="Lajus A."/>
            <person name="Medigue C."/>
            <person name="Smalley N.E."/>
            <person name="Beck D."/>
            <person name="Bumgarner R."/>
            <person name="Vuilleumier S."/>
            <person name="Kalyuzhnaya M.G."/>
        </authorList>
    </citation>
    <scope>NUCLEOTIDE SEQUENCE [LARGE SCALE GENOMIC DNA]</scope>
    <source>
        <strain evidence="3">ATCC BAA-1314 / JCM 13912 / FAM5</strain>
    </source>
</reference>
<gene>
    <name evidence="2" type="ORF">METUNv1_01149</name>
</gene>
<feature type="region of interest" description="Disordered" evidence="1">
    <location>
        <begin position="1"/>
        <end position="23"/>
    </location>
</feature>
<protein>
    <submittedName>
        <fullName evidence="2">Uncharacterized protein</fullName>
    </submittedName>
</protein>
<dbReference type="EMBL" id="AFHG01000036">
    <property type="protein sequence ID" value="EGK72385.1"/>
    <property type="molecule type" value="Genomic_DNA"/>
</dbReference>
<organism evidence="2 3">
    <name type="scientific">Methyloversatilis universalis (strain ATCC BAA-1314 / DSM 25237 / JCM 13912 / CCUG 52030 / FAM5)</name>
    <dbReference type="NCBI Taxonomy" id="1000565"/>
    <lineage>
        <taxon>Bacteria</taxon>
        <taxon>Pseudomonadati</taxon>
        <taxon>Pseudomonadota</taxon>
        <taxon>Betaproteobacteria</taxon>
        <taxon>Nitrosomonadales</taxon>
        <taxon>Sterolibacteriaceae</taxon>
        <taxon>Methyloversatilis</taxon>
    </lineage>
</organism>
<keyword evidence="3" id="KW-1185">Reference proteome</keyword>
<evidence type="ECO:0000313" key="3">
    <source>
        <dbReference type="Proteomes" id="UP000005019"/>
    </source>
</evidence>
<accession>F5RA69</accession>